<dbReference type="AlphaFoldDB" id="A0A177CL42"/>
<protein>
    <submittedName>
        <fullName evidence="1">Uncharacterized protein</fullName>
    </submittedName>
</protein>
<evidence type="ECO:0000313" key="1">
    <source>
        <dbReference type="EMBL" id="OAG07549.1"/>
    </source>
</evidence>
<dbReference type="EMBL" id="KV441551">
    <property type="protein sequence ID" value="OAG07549.1"/>
    <property type="molecule type" value="Genomic_DNA"/>
</dbReference>
<gene>
    <name evidence="1" type="ORF">CC84DRAFT_666288</name>
</gene>
<dbReference type="Proteomes" id="UP000077069">
    <property type="component" value="Unassembled WGS sequence"/>
</dbReference>
<dbReference type="RefSeq" id="XP_018037914.1">
    <property type="nucleotide sequence ID" value="XM_018187072.1"/>
</dbReference>
<sequence>MYLYRHMNANDWTYHTGRIILFNAPEPALGILAGCLPLMSPCLRIMLNKVKSYGPCNPTDEESVKVRQSEHPPTIGHARRVSLRVMGLGSVTSEGFDRLESQTNIAPLAMQTFTLPKKDIVHNTGSN</sequence>
<name>A0A177CL42_9PLEO</name>
<evidence type="ECO:0000313" key="2">
    <source>
        <dbReference type="Proteomes" id="UP000077069"/>
    </source>
</evidence>
<proteinExistence type="predicted"/>
<dbReference type="GeneID" id="28770558"/>
<accession>A0A177CL42</accession>
<organism evidence="1 2">
    <name type="scientific">Paraphaeosphaeria sporulosa</name>
    <dbReference type="NCBI Taxonomy" id="1460663"/>
    <lineage>
        <taxon>Eukaryota</taxon>
        <taxon>Fungi</taxon>
        <taxon>Dikarya</taxon>
        <taxon>Ascomycota</taxon>
        <taxon>Pezizomycotina</taxon>
        <taxon>Dothideomycetes</taxon>
        <taxon>Pleosporomycetidae</taxon>
        <taxon>Pleosporales</taxon>
        <taxon>Massarineae</taxon>
        <taxon>Didymosphaeriaceae</taxon>
        <taxon>Paraphaeosphaeria</taxon>
    </lineage>
</organism>
<dbReference type="InParanoid" id="A0A177CL42"/>
<reference evidence="1 2" key="1">
    <citation type="submission" date="2016-05" db="EMBL/GenBank/DDBJ databases">
        <title>Comparative analysis of secretome profiles of manganese(II)-oxidizing ascomycete fungi.</title>
        <authorList>
            <consortium name="DOE Joint Genome Institute"/>
            <person name="Zeiner C.A."/>
            <person name="Purvine S.O."/>
            <person name="Zink E.M."/>
            <person name="Wu S."/>
            <person name="Pasa-Tolic L."/>
            <person name="Chaput D.L."/>
            <person name="Haridas S."/>
            <person name="Grigoriev I.V."/>
            <person name="Santelli C.M."/>
            <person name="Hansel C.M."/>
        </authorList>
    </citation>
    <scope>NUCLEOTIDE SEQUENCE [LARGE SCALE GENOMIC DNA]</scope>
    <source>
        <strain evidence="1 2">AP3s5-JAC2a</strain>
    </source>
</reference>
<keyword evidence="2" id="KW-1185">Reference proteome</keyword>